<proteinExistence type="inferred from homology"/>
<evidence type="ECO:0000256" key="10">
    <source>
        <dbReference type="ARBA" id="ARBA00022989"/>
    </source>
</evidence>
<dbReference type="CDD" id="cd05387">
    <property type="entry name" value="BY-kinase"/>
    <property type="match status" value="1"/>
</dbReference>
<reference evidence="24" key="1">
    <citation type="submission" date="2016-10" db="EMBL/GenBank/DDBJ databases">
        <authorList>
            <person name="Varghese N."/>
            <person name="Submissions S."/>
        </authorList>
    </citation>
    <scope>NUCLEOTIDE SEQUENCE [LARGE SCALE GENOMIC DNA]</scope>
    <source>
        <strain evidence="24">LMG 24000</strain>
    </source>
</reference>
<gene>
    <name evidence="23" type="ORF">SAMN05192564_11619</name>
</gene>
<evidence type="ECO:0000256" key="16">
    <source>
        <dbReference type="ARBA" id="ARBA00067833"/>
    </source>
</evidence>
<dbReference type="FunFam" id="3.40.50.300:FF:000527">
    <property type="entry name" value="Tyrosine-protein kinase etk"/>
    <property type="match status" value="1"/>
</dbReference>
<dbReference type="InterPro" id="IPR003856">
    <property type="entry name" value="LPS_length_determ_N"/>
</dbReference>
<evidence type="ECO:0000256" key="5">
    <source>
        <dbReference type="ARBA" id="ARBA00022679"/>
    </source>
</evidence>
<feature type="domain" description="Polysaccharide chain length determinant N-terminal" evidence="20">
    <location>
        <begin position="13"/>
        <end position="107"/>
    </location>
</feature>
<evidence type="ECO:0000313" key="23">
    <source>
        <dbReference type="EMBL" id="SEB24952.1"/>
    </source>
</evidence>
<evidence type="ECO:0000256" key="15">
    <source>
        <dbReference type="ARBA" id="ARBA00054296"/>
    </source>
</evidence>
<evidence type="ECO:0000259" key="21">
    <source>
        <dbReference type="Pfam" id="PF13614"/>
    </source>
</evidence>
<dbReference type="NCBIfam" id="TIGR01005">
    <property type="entry name" value="eps_transp_fam"/>
    <property type="match status" value="1"/>
</dbReference>
<keyword evidence="18" id="KW-0175">Coiled coil</keyword>
<accession>A0A1H4HV47</accession>
<dbReference type="EMBL" id="FNRQ01000016">
    <property type="protein sequence ID" value="SEB24952.1"/>
    <property type="molecule type" value="Genomic_DNA"/>
</dbReference>
<evidence type="ECO:0000256" key="3">
    <source>
        <dbReference type="ARBA" id="ARBA00022475"/>
    </source>
</evidence>
<evidence type="ECO:0000256" key="2">
    <source>
        <dbReference type="ARBA" id="ARBA00008883"/>
    </source>
</evidence>
<dbReference type="OrthoDB" id="9808257at2"/>
<evidence type="ECO:0000256" key="9">
    <source>
        <dbReference type="ARBA" id="ARBA00022840"/>
    </source>
</evidence>
<dbReference type="Pfam" id="PF13614">
    <property type="entry name" value="AAA_31"/>
    <property type="match status" value="1"/>
</dbReference>
<evidence type="ECO:0000313" key="24">
    <source>
        <dbReference type="Proteomes" id="UP000198638"/>
    </source>
</evidence>
<sequence>MSSVEREIPDSQDELDLVAVIDTVVQHRWSILFVTLVVALAGTAWAFLSHPVYQADILVQVEDGVDGGSTARGLLGDVSSLFDVKSSAAAEAQVMKSRRIVTGTVDSLKLYIDVKPKRFPLIGDFVSRFNEGTTRPGVLGIGGYTWGQESADVARFDVPRNFEDDHFSLTMGDGGRYRLAGSDLDTQVEGVVGTTSTFSTPEGPVTLLVNGFDAQPGARFTLVRHSRIDTIFRLQDALDVQEKVKQSDVVVATLRGDDPVSVARTLQTVGELYLAQNIERKAAEAAQSLAFLNGQLPELKKHLDEASQRYTAMRNASGTVDLPEEAKLALQQAADSKTQMLMLQQKRAELATRFNAAHPAIVALDRQIGALREQQGRYDASLKRLPDLEQEAVRLTLDVKVDTDLYTALLNNVQQLQLVRAGKVGSVRLVDSTIVAQTPVAPNRPVVIAGAAMVGLLLGLIHAFARDHLFGGVTQADDIERCTGLPVLATIPFSNAQRTLHRRLAGHAGDAGKAHVLALDAPDDLAIESLRSLRTAMQFSVPGGTNQVLMITSAAPAAGKSFVAANLGAVLASGGKRVLVIDGDLRLGVLNQYFGLEVEAGFSDLVAGSADEHAVVRRAGNLPFDFIGRGTVVGSPDGLLQSEQPGVLIDRLRQRYDYVLIDTPPLLAVADAALIGRHADAVIVVARAGVTRNDELRETVKRLSRSGVKASGIVLNALTVRSLRYGSANGYGGYRYVDYAYGRRTRQGRLRALLDAWRTRRRR</sequence>
<evidence type="ECO:0000256" key="7">
    <source>
        <dbReference type="ARBA" id="ARBA00022741"/>
    </source>
</evidence>
<keyword evidence="7" id="KW-0547">Nucleotide-binding</keyword>
<evidence type="ECO:0000259" key="20">
    <source>
        <dbReference type="Pfam" id="PF02706"/>
    </source>
</evidence>
<protein>
    <recommendedName>
        <fullName evidence="16">Putative tyrosine-protein kinase EpsB</fullName>
    </recommendedName>
    <alternativeName>
        <fullName evidence="17">EPS I polysaccharide export protein EpsB</fullName>
    </alternativeName>
</protein>
<dbReference type="SUPFAM" id="SSF52540">
    <property type="entry name" value="P-loop containing nucleoside triphosphate hydrolases"/>
    <property type="match status" value="1"/>
</dbReference>
<dbReference type="Pfam" id="PF13807">
    <property type="entry name" value="GNVR"/>
    <property type="match status" value="1"/>
</dbReference>
<evidence type="ECO:0000256" key="4">
    <source>
        <dbReference type="ARBA" id="ARBA00022519"/>
    </source>
</evidence>
<keyword evidence="10 19" id="KW-1133">Transmembrane helix</keyword>
<keyword evidence="3" id="KW-1003">Cell membrane</keyword>
<name>A0A1H4HV47_9BURK</name>
<keyword evidence="4" id="KW-0997">Cell inner membrane</keyword>
<keyword evidence="11 19" id="KW-0472">Membrane</keyword>
<dbReference type="Gene3D" id="3.40.50.300">
    <property type="entry name" value="P-loop containing nucleotide triphosphate hydrolases"/>
    <property type="match status" value="1"/>
</dbReference>
<dbReference type="Proteomes" id="UP000198638">
    <property type="component" value="Unassembled WGS sequence"/>
</dbReference>
<comment type="function">
    <text evidence="15">Probably involved in polymerization and/or export of exopolysaccharide EPS I which functions as a virulence factor. May be involved in an ATP-dependent process in the pathway for EPS I production, possibly export of the trimeric repeat units across the inner membrane or their polymerization.</text>
</comment>
<dbReference type="InterPro" id="IPR005702">
    <property type="entry name" value="Wzc-like_C"/>
</dbReference>
<evidence type="ECO:0000256" key="12">
    <source>
        <dbReference type="ARBA" id="ARBA00023137"/>
    </source>
</evidence>
<evidence type="ECO:0000256" key="8">
    <source>
        <dbReference type="ARBA" id="ARBA00022777"/>
    </source>
</evidence>
<evidence type="ECO:0000256" key="1">
    <source>
        <dbReference type="ARBA" id="ARBA00004429"/>
    </source>
</evidence>
<dbReference type="PANTHER" id="PTHR32309:SF32">
    <property type="entry name" value="TYROSINE-PROTEIN KINASE ETK-RELATED"/>
    <property type="match status" value="1"/>
</dbReference>
<dbReference type="PANTHER" id="PTHR32309">
    <property type="entry name" value="TYROSINE-PROTEIN KINASE"/>
    <property type="match status" value="1"/>
</dbReference>
<dbReference type="GO" id="GO:0004713">
    <property type="term" value="F:protein tyrosine kinase activity"/>
    <property type="evidence" value="ECO:0007669"/>
    <property type="project" value="UniProtKB-KW"/>
</dbReference>
<dbReference type="InterPro" id="IPR027417">
    <property type="entry name" value="P-loop_NTPase"/>
</dbReference>
<dbReference type="Pfam" id="PF02706">
    <property type="entry name" value="Wzz"/>
    <property type="match status" value="1"/>
</dbReference>
<evidence type="ECO:0000256" key="13">
    <source>
        <dbReference type="ARBA" id="ARBA00023169"/>
    </source>
</evidence>
<evidence type="ECO:0000256" key="17">
    <source>
        <dbReference type="ARBA" id="ARBA00081049"/>
    </source>
</evidence>
<dbReference type="RefSeq" id="WP_090538278.1">
    <property type="nucleotide sequence ID" value="NZ_FNRQ01000016.1"/>
</dbReference>
<dbReference type="InterPro" id="IPR005700">
    <property type="entry name" value="EPS_ExoP-like"/>
</dbReference>
<evidence type="ECO:0000256" key="14">
    <source>
        <dbReference type="ARBA" id="ARBA00053015"/>
    </source>
</evidence>
<dbReference type="Pfam" id="PF23607">
    <property type="entry name" value="WZC_N"/>
    <property type="match status" value="1"/>
</dbReference>
<comment type="catalytic activity">
    <reaction evidence="14">
        <text>L-tyrosyl-[protein] + ATP = O-phospho-L-tyrosyl-[protein] + ADP + H(+)</text>
        <dbReference type="Rhea" id="RHEA:10596"/>
        <dbReference type="Rhea" id="RHEA-COMP:10136"/>
        <dbReference type="Rhea" id="RHEA-COMP:20101"/>
        <dbReference type="ChEBI" id="CHEBI:15378"/>
        <dbReference type="ChEBI" id="CHEBI:30616"/>
        <dbReference type="ChEBI" id="CHEBI:46858"/>
        <dbReference type="ChEBI" id="CHEBI:61978"/>
        <dbReference type="ChEBI" id="CHEBI:456216"/>
    </reaction>
</comment>
<keyword evidence="13" id="KW-0270">Exopolysaccharide synthesis</keyword>
<dbReference type="GO" id="GO:0042802">
    <property type="term" value="F:identical protein binding"/>
    <property type="evidence" value="ECO:0007669"/>
    <property type="project" value="UniProtKB-ARBA"/>
</dbReference>
<evidence type="ECO:0000256" key="18">
    <source>
        <dbReference type="SAM" id="Coils"/>
    </source>
</evidence>
<evidence type="ECO:0000256" key="11">
    <source>
        <dbReference type="ARBA" id="ARBA00023136"/>
    </source>
</evidence>
<dbReference type="InterPro" id="IPR032807">
    <property type="entry name" value="GNVR"/>
</dbReference>
<dbReference type="InterPro" id="IPR050445">
    <property type="entry name" value="Bact_polysacc_biosynth/exp"/>
</dbReference>
<dbReference type="STRING" id="83784.SAMN05192564_11619"/>
<dbReference type="GO" id="GO:0005524">
    <property type="term" value="F:ATP binding"/>
    <property type="evidence" value="ECO:0007669"/>
    <property type="project" value="UniProtKB-KW"/>
</dbReference>
<dbReference type="NCBIfam" id="TIGR01007">
    <property type="entry name" value="eps_fam"/>
    <property type="match status" value="1"/>
</dbReference>
<feature type="domain" description="Tyrosine-protein kinase G-rich" evidence="22">
    <location>
        <begin position="387"/>
        <end position="466"/>
    </location>
</feature>
<dbReference type="GO" id="GO:0000271">
    <property type="term" value="P:polysaccharide biosynthetic process"/>
    <property type="evidence" value="ECO:0007669"/>
    <property type="project" value="UniProtKB-KW"/>
</dbReference>
<evidence type="ECO:0000256" key="19">
    <source>
        <dbReference type="SAM" id="Phobius"/>
    </source>
</evidence>
<keyword evidence="12" id="KW-0829">Tyrosine-protein kinase</keyword>
<comment type="similarity">
    <text evidence="2">Belongs to the etk/wzc family.</text>
</comment>
<keyword evidence="6 19" id="KW-0812">Transmembrane</keyword>
<keyword evidence="5" id="KW-0808">Transferase</keyword>
<keyword evidence="9" id="KW-0067">ATP-binding</keyword>
<organism evidence="23 24">
    <name type="scientific">Paraburkholderia sartisoli</name>
    <dbReference type="NCBI Taxonomy" id="83784"/>
    <lineage>
        <taxon>Bacteria</taxon>
        <taxon>Pseudomonadati</taxon>
        <taxon>Pseudomonadota</taxon>
        <taxon>Betaproteobacteria</taxon>
        <taxon>Burkholderiales</taxon>
        <taxon>Burkholderiaceae</taxon>
        <taxon>Paraburkholderia</taxon>
    </lineage>
</organism>
<evidence type="ECO:0000259" key="22">
    <source>
        <dbReference type="Pfam" id="PF13807"/>
    </source>
</evidence>
<evidence type="ECO:0000256" key="6">
    <source>
        <dbReference type="ARBA" id="ARBA00022692"/>
    </source>
</evidence>
<keyword evidence="24" id="KW-1185">Reference proteome</keyword>
<keyword evidence="8 23" id="KW-0418">Kinase</keyword>
<feature type="transmembrane region" description="Helical" evidence="19">
    <location>
        <begin position="29"/>
        <end position="48"/>
    </location>
</feature>
<dbReference type="AlphaFoldDB" id="A0A1H4HV47"/>
<dbReference type="GO" id="GO:0005886">
    <property type="term" value="C:plasma membrane"/>
    <property type="evidence" value="ECO:0007669"/>
    <property type="project" value="UniProtKB-SubCell"/>
</dbReference>
<feature type="coiled-coil region" evidence="18">
    <location>
        <begin position="275"/>
        <end position="309"/>
    </location>
</feature>
<dbReference type="InterPro" id="IPR025669">
    <property type="entry name" value="AAA_dom"/>
</dbReference>
<comment type="subcellular location">
    <subcellularLocation>
        <location evidence="1">Cell inner membrane</location>
        <topology evidence="1">Multi-pass membrane protein</topology>
    </subcellularLocation>
</comment>
<feature type="domain" description="AAA" evidence="21">
    <location>
        <begin position="558"/>
        <end position="689"/>
    </location>
</feature>